<evidence type="ECO:0000313" key="2">
    <source>
        <dbReference type="EMBL" id="CEK78027.1"/>
    </source>
</evidence>
<keyword evidence="1" id="KW-1133">Transmembrane helix</keyword>
<keyword evidence="1" id="KW-0472">Membrane</keyword>
<gene>
    <name evidence="2" type="primary">ORF107910</name>
    <name evidence="3" type="synonym">ORF107918</name>
</gene>
<dbReference type="EMBL" id="HACG01031163">
    <property type="protein sequence ID" value="CEK78028.1"/>
    <property type="molecule type" value="Transcribed_RNA"/>
</dbReference>
<reference evidence="2" key="1">
    <citation type="submission" date="2014-12" db="EMBL/GenBank/DDBJ databases">
        <title>Insight into the proteome of Arion vulgaris.</title>
        <authorList>
            <person name="Aradska J."/>
            <person name="Bulat T."/>
            <person name="Smidak R."/>
            <person name="Sarate P."/>
            <person name="Gangsoo J."/>
            <person name="Sialana F."/>
            <person name="Bilban M."/>
            <person name="Lubec G."/>
        </authorList>
    </citation>
    <scope>NUCLEOTIDE SEQUENCE</scope>
    <source>
        <tissue evidence="2">Skin</tissue>
    </source>
</reference>
<sequence>MYWAKGHNFCQHLILSHQPNIIHLTSELLLVGQDDQPAFGMYFAYIIVLTGLLYWDINLSEDD</sequence>
<evidence type="ECO:0000256" key="1">
    <source>
        <dbReference type="SAM" id="Phobius"/>
    </source>
</evidence>
<evidence type="ECO:0000313" key="3">
    <source>
        <dbReference type="EMBL" id="CEK78028.1"/>
    </source>
</evidence>
<name>A0A0B7ABL0_9EUPU</name>
<keyword evidence="1" id="KW-0812">Transmembrane</keyword>
<proteinExistence type="predicted"/>
<dbReference type="AlphaFoldDB" id="A0A0B7ABL0"/>
<feature type="transmembrane region" description="Helical" evidence="1">
    <location>
        <begin position="39"/>
        <end position="57"/>
    </location>
</feature>
<accession>A0A0B7ABL0</accession>
<dbReference type="EMBL" id="HACG01031162">
    <property type="protein sequence ID" value="CEK78027.1"/>
    <property type="molecule type" value="Transcribed_RNA"/>
</dbReference>
<organism evidence="2">
    <name type="scientific">Arion vulgaris</name>
    <dbReference type="NCBI Taxonomy" id="1028688"/>
    <lineage>
        <taxon>Eukaryota</taxon>
        <taxon>Metazoa</taxon>
        <taxon>Spiralia</taxon>
        <taxon>Lophotrochozoa</taxon>
        <taxon>Mollusca</taxon>
        <taxon>Gastropoda</taxon>
        <taxon>Heterobranchia</taxon>
        <taxon>Euthyneura</taxon>
        <taxon>Panpulmonata</taxon>
        <taxon>Eupulmonata</taxon>
        <taxon>Stylommatophora</taxon>
        <taxon>Helicina</taxon>
        <taxon>Arionoidea</taxon>
        <taxon>Arionidae</taxon>
        <taxon>Arion</taxon>
    </lineage>
</organism>
<protein>
    <submittedName>
        <fullName evidence="2">Uncharacterized protein</fullName>
    </submittedName>
</protein>